<feature type="chain" id="PRO_5040461692" evidence="2">
    <location>
        <begin position="21"/>
        <end position="268"/>
    </location>
</feature>
<keyword evidence="1" id="KW-0812">Transmembrane</keyword>
<keyword evidence="1" id="KW-1133">Transmembrane helix</keyword>
<dbReference type="PANTHER" id="PTHR39599:SF1">
    <property type="entry name" value="GPI-ANCHORED PROTEIN (EUROFUNG)"/>
    <property type="match status" value="1"/>
</dbReference>
<protein>
    <submittedName>
        <fullName evidence="3">Uncharacterized protein</fullName>
    </submittedName>
</protein>
<evidence type="ECO:0000313" key="3">
    <source>
        <dbReference type="EMBL" id="KAF2258021.1"/>
    </source>
</evidence>
<proteinExistence type="predicted"/>
<evidence type="ECO:0000313" key="4">
    <source>
        <dbReference type="Proteomes" id="UP000800093"/>
    </source>
</evidence>
<organism evidence="3 4">
    <name type="scientific">Lojkania enalia</name>
    <dbReference type="NCBI Taxonomy" id="147567"/>
    <lineage>
        <taxon>Eukaryota</taxon>
        <taxon>Fungi</taxon>
        <taxon>Dikarya</taxon>
        <taxon>Ascomycota</taxon>
        <taxon>Pezizomycotina</taxon>
        <taxon>Dothideomycetes</taxon>
        <taxon>Pleosporomycetidae</taxon>
        <taxon>Pleosporales</taxon>
        <taxon>Pleosporales incertae sedis</taxon>
        <taxon>Lojkania</taxon>
    </lineage>
</organism>
<keyword evidence="4" id="KW-1185">Reference proteome</keyword>
<evidence type="ECO:0000256" key="1">
    <source>
        <dbReference type="SAM" id="Phobius"/>
    </source>
</evidence>
<dbReference type="EMBL" id="ML986795">
    <property type="protein sequence ID" value="KAF2258021.1"/>
    <property type="molecule type" value="Genomic_DNA"/>
</dbReference>
<feature type="signal peptide" evidence="2">
    <location>
        <begin position="1"/>
        <end position="20"/>
    </location>
</feature>
<dbReference type="PANTHER" id="PTHR39599">
    <property type="entry name" value="GPI-ANCHORED PROTEIN (EUROFUNG)-RELATED-RELATED"/>
    <property type="match status" value="1"/>
</dbReference>
<keyword evidence="2" id="KW-0732">Signal</keyword>
<dbReference type="OrthoDB" id="2426396at2759"/>
<evidence type="ECO:0000256" key="2">
    <source>
        <dbReference type="SAM" id="SignalP"/>
    </source>
</evidence>
<keyword evidence="1" id="KW-0472">Membrane</keyword>
<dbReference type="Proteomes" id="UP000800093">
    <property type="component" value="Unassembled WGS sequence"/>
</dbReference>
<accession>A0A9P4JX35</accession>
<name>A0A9P4JX35_9PLEO</name>
<reference evidence="4" key="1">
    <citation type="journal article" date="2020" name="Stud. Mycol.">
        <title>101 Dothideomycetes genomes: A test case for predicting lifestyles and emergence of pathogens.</title>
        <authorList>
            <person name="Haridas S."/>
            <person name="Albert R."/>
            <person name="Binder M."/>
            <person name="Bloem J."/>
            <person name="LaButti K."/>
            <person name="Salamov A."/>
            <person name="Andreopoulos B."/>
            <person name="Baker S."/>
            <person name="Barry K."/>
            <person name="Bills G."/>
            <person name="Bluhm B."/>
            <person name="Cannon C."/>
            <person name="Castanera R."/>
            <person name="Culley D."/>
            <person name="Daum C."/>
            <person name="Ezra D."/>
            <person name="Gonzalez J."/>
            <person name="Henrissat B."/>
            <person name="Kuo A."/>
            <person name="Liang C."/>
            <person name="Lipzen A."/>
            <person name="Lutzoni F."/>
            <person name="Magnuson J."/>
            <person name="Mondo S."/>
            <person name="Nolan M."/>
            <person name="Ohm R."/>
            <person name="Pangilinan J."/>
            <person name="Park H.-J."/>
            <person name="Ramirez L."/>
            <person name="Alfaro M."/>
            <person name="Sun H."/>
            <person name="Tritt A."/>
            <person name="Yoshinaga Y."/>
            <person name="Zwiers L.-H."/>
            <person name="Turgeon B."/>
            <person name="Goodwin S."/>
            <person name="Spatafora J."/>
            <person name="Crous P."/>
            <person name="Grigoriev I."/>
        </authorList>
    </citation>
    <scope>NUCLEOTIDE SEQUENCE [LARGE SCALE GENOMIC DNA]</scope>
    <source>
        <strain evidence="4">CBS 304.66</strain>
    </source>
</reference>
<sequence>MWYSATSQLFAFLFPLMCSGHPEPKPFPHPHPEAFPYPEPEPYPRPKPYPYPEPKPHAYPQPEAYPLPKPHSQPKPYPDQYNNYAPFSGAIYIVNSNGQPVEYTGSNMCPSWASISCNNIHAPSWCCPALYTCSSPEDWGGVIGCCPAGSSCAGFGSVASVTTITVQAALQTTEVYIPPECNTAPGNPAPNSDCYNNPYPTENQVYQNGFCSTLTMSGPGLPTTAQGDCGVILIVNHGSTNFVTIGYGFGMFLILLHFAIGRMFAMAR</sequence>
<comment type="caution">
    <text evidence="3">The sequence shown here is derived from an EMBL/GenBank/DDBJ whole genome shotgun (WGS) entry which is preliminary data.</text>
</comment>
<feature type="transmembrane region" description="Helical" evidence="1">
    <location>
        <begin position="245"/>
        <end position="265"/>
    </location>
</feature>
<dbReference type="AlphaFoldDB" id="A0A9P4JX35"/>
<gene>
    <name evidence="3" type="ORF">CC78DRAFT_151290</name>
</gene>